<dbReference type="PROSITE" id="PS00573">
    <property type="entry name" value="PYRIDINE_REDOX_2"/>
    <property type="match status" value="1"/>
</dbReference>
<dbReference type="InterPro" id="IPR008255">
    <property type="entry name" value="Pyr_nucl-diS_OxRdtase_2_AS"/>
</dbReference>
<evidence type="ECO:0000256" key="2">
    <source>
        <dbReference type="ARBA" id="ARBA00022630"/>
    </source>
</evidence>
<comment type="similarity">
    <text evidence="1 7">Belongs to the class-II pyridine nucleotide-disulfide oxidoreductase family.</text>
</comment>
<keyword evidence="5" id="KW-1015">Disulfide bond</keyword>
<evidence type="ECO:0000313" key="11">
    <source>
        <dbReference type="Proteomes" id="UP000001660"/>
    </source>
</evidence>
<dbReference type="OrthoDB" id="9806179at2"/>
<reference evidence="10 11" key="1">
    <citation type="journal article" date="2010" name="Proc. Natl. Acad. Sci. U.S.A.">
        <title>A Nitrospira metagenome illuminates the physiology and evolution of globally important nitrite-oxidizing bacteria.</title>
        <authorList>
            <person name="Lucker S."/>
            <person name="Wagner M."/>
            <person name="Maixner F."/>
            <person name="Pelletier E."/>
            <person name="Koch H."/>
            <person name="Vacherie B."/>
            <person name="Rattei T."/>
            <person name="Sinninghe Damste J."/>
            <person name="Spieck E."/>
            <person name="Le Paslier D."/>
            <person name="Daims H."/>
        </authorList>
    </citation>
    <scope>NUCLEOTIDE SEQUENCE [LARGE SCALE GENOMIC DNA]</scope>
</reference>
<dbReference type="EMBL" id="FP929003">
    <property type="protein sequence ID" value="CBK40886.1"/>
    <property type="molecule type" value="Genomic_DNA"/>
</dbReference>
<evidence type="ECO:0000313" key="10">
    <source>
        <dbReference type="EMBL" id="CBK40886.1"/>
    </source>
</evidence>
<dbReference type="InterPro" id="IPR023753">
    <property type="entry name" value="FAD/NAD-binding_dom"/>
</dbReference>
<evidence type="ECO:0000256" key="7">
    <source>
        <dbReference type="RuleBase" id="RU003880"/>
    </source>
</evidence>
<keyword evidence="8" id="KW-0521">NADP</keyword>
<dbReference type="Pfam" id="PF07992">
    <property type="entry name" value="Pyr_redox_2"/>
    <property type="match status" value="1"/>
</dbReference>
<keyword evidence="2 7" id="KW-0285">Flavoprotein</keyword>
<dbReference type="eggNOG" id="COG0492">
    <property type="taxonomic scope" value="Bacteria"/>
</dbReference>
<dbReference type="PRINTS" id="PR00469">
    <property type="entry name" value="PNDRDTASEII"/>
</dbReference>
<dbReference type="InterPro" id="IPR036188">
    <property type="entry name" value="FAD/NAD-bd_sf"/>
</dbReference>
<keyword evidence="6 7" id="KW-0676">Redox-active center</keyword>
<dbReference type="SUPFAM" id="SSF51905">
    <property type="entry name" value="FAD/NAD(P)-binding domain"/>
    <property type="match status" value="1"/>
</dbReference>
<keyword evidence="3 7" id="KW-0274">FAD</keyword>
<dbReference type="GO" id="GO:0005737">
    <property type="term" value="C:cytoplasm"/>
    <property type="evidence" value="ECO:0007669"/>
    <property type="project" value="InterPro"/>
</dbReference>
<accession>D8PCC7</accession>
<dbReference type="GO" id="GO:0019430">
    <property type="term" value="P:removal of superoxide radicals"/>
    <property type="evidence" value="ECO:0007669"/>
    <property type="project" value="UniProtKB-UniRule"/>
</dbReference>
<evidence type="ECO:0000256" key="4">
    <source>
        <dbReference type="ARBA" id="ARBA00023002"/>
    </source>
</evidence>
<keyword evidence="11" id="KW-1185">Reference proteome</keyword>
<dbReference type="EC" id="1.8.1.9" evidence="7"/>
<dbReference type="STRING" id="330214.NIDE1127"/>
<sequence length="304" mass="32210">MHDVVIIGSGPAGLTAAIYAARANLSPLLIEGWQSGGQLTTTTEVENYPGFSKGIMGPELMKEMRAQAERFGTEFLTGDVSAVDLAQRPFRLTIDGDQTVEAATLILATGASAIALGLPNESRLIGHGVSTCATCDGYFFRGKDLLVVGGGDSALEEANFLTKFARTVTVVHRRDKLRASKIMQDRAMKNEKISFAWNSVVEDILGTDLVTGARLKNLVTGAASELACDGVFVAIGHRPNTDLFKGQLAMDEKGYLLTSQGTATSVAGVFAAGDVQDTKYRQAITAAGSGCMAAIDAERFLEHQ</sequence>
<dbReference type="Gene3D" id="3.50.50.60">
    <property type="entry name" value="FAD/NAD(P)-binding domain"/>
    <property type="match status" value="2"/>
</dbReference>
<dbReference type="AlphaFoldDB" id="D8PCC7"/>
<dbReference type="InterPro" id="IPR050097">
    <property type="entry name" value="Ferredoxin-NADP_redctase_2"/>
</dbReference>
<keyword evidence="4 7" id="KW-0560">Oxidoreductase</keyword>
<comment type="subunit">
    <text evidence="7">Homodimer.</text>
</comment>
<evidence type="ECO:0000256" key="6">
    <source>
        <dbReference type="ARBA" id="ARBA00023284"/>
    </source>
</evidence>
<proteinExistence type="inferred from homology"/>
<dbReference type="KEGG" id="nde:NIDE1127"/>
<dbReference type="Proteomes" id="UP000001660">
    <property type="component" value="Chromosome"/>
</dbReference>
<feature type="domain" description="FAD/NAD(P)-binding" evidence="9">
    <location>
        <begin position="2"/>
        <end position="290"/>
    </location>
</feature>
<name>D8PCC7_9BACT</name>
<comment type="catalytic activity">
    <reaction evidence="7">
        <text>[thioredoxin]-dithiol + NADP(+) = [thioredoxin]-disulfide + NADPH + H(+)</text>
        <dbReference type="Rhea" id="RHEA:20345"/>
        <dbReference type="Rhea" id="RHEA-COMP:10698"/>
        <dbReference type="Rhea" id="RHEA-COMP:10700"/>
        <dbReference type="ChEBI" id="CHEBI:15378"/>
        <dbReference type="ChEBI" id="CHEBI:29950"/>
        <dbReference type="ChEBI" id="CHEBI:50058"/>
        <dbReference type="ChEBI" id="CHEBI:57783"/>
        <dbReference type="ChEBI" id="CHEBI:58349"/>
        <dbReference type="EC" id="1.8.1.9"/>
    </reaction>
</comment>
<evidence type="ECO:0000256" key="5">
    <source>
        <dbReference type="ARBA" id="ARBA00023157"/>
    </source>
</evidence>
<dbReference type="PRINTS" id="PR00368">
    <property type="entry name" value="FADPNR"/>
</dbReference>
<dbReference type="NCBIfam" id="TIGR01292">
    <property type="entry name" value="TRX_reduct"/>
    <property type="match status" value="1"/>
</dbReference>
<dbReference type="PANTHER" id="PTHR48105">
    <property type="entry name" value="THIOREDOXIN REDUCTASE 1-RELATED-RELATED"/>
    <property type="match status" value="1"/>
</dbReference>
<evidence type="ECO:0000259" key="9">
    <source>
        <dbReference type="Pfam" id="PF07992"/>
    </source>
</evidence>
<protein>
    <recommendedName>
        <fullName evidence="7">Thioredoxin reductase</fullName>
        <ecNumber evidence="7">1.8.1.9</ecNumber>
    </recommendedName>
</protein>
<evidence type="ECO:0000256" key="8">
    <source>
        <dbReference type="RuleBase" id="RU003881"/>
    </source>
</evidence>
<comment type="cofactor">
    <cofactor evidence="8">
        <name>FAD</name>
        <dbReference type="ChEBI" id="CHEBI:57692"/>
    </cofactor>
    <text evidence="8">Binds 1 FAD per subunit.</text>
</comment>
<dbReference type="HOGENOM" id="CLU_031864_5_1_0"/>
<dbReference type="GO" id="GO:0004791">
    <property type="term" value="F:thioredoxin-disulfide reductase (NADPH) activity"/>
    <property type="evidence" value="ECO:0007669"/>
    <property type="project" value="UniProtKB-UniRule"/>
</dbReference>
<evidence type="ECO:0000256" key="1">
    <source>
        <dbReference type="ARBA" id="ARBA00009333"/>
    </source>
</evidence>
<dbReference type="InterPro" id="IPR005982">
    <property type="entry name" value="Thioredox_Rdtase"/>
</dbReference>
<organism evidence="10 11">
    <name type="scientific">Nitrospira defluvii</name>
    <dbReference type="NCBI Taxonomy" id="330214"/>
    <lineage>
        <taxon>Bacteria</taxon>
        <taxon>Pseudomonadati</taxon>
        <taxon>Nitrospirota</taxon>
        <taxon>Nitrospiria</taxon>
        <taxon>Nitrospirales</taxon>
        <taxon>Nitrospiraceae</taxon>
        <taxon>Nitrospira</taxon>
    </lineage>
</organism>
<gene>
    <name evidence="10" type="primary">trxB</name>
    <name evidence="10" type="ORF">NIDE1127</name>
</gene>
<evidence type="ECO:0000256" key="3">
    <source>
        <dbReference type="ARBA" id="ARBA00022827"/>
    </source>
</evidence>